<organism evidence="3">
    <name type="scientific">Phytophthora nicotianae</name>
    <name type="common">Potato buckeye rot agent</name>
    <name type="synonym">Phytophthora parasitica</name>
    <dbReference type="NCBI Taxonomy" id="4792"/>
    <lineage>
        <taxon>Eukaryota</taxon>
        <taxon>Sar</taxon>
        <taxon>Stramenopiles</taxon>
        <taxon>Oomycota</taxon>
        <taxon>Peronosporomycetes</taxon>
        <taxon>Peronosporales</taxon>
        <taxon>Peronosporaceae</taxon>
        <taxon>Phytophthora</taxon>
    </lineage>
</organism>
<dbReference type="VEuPathDB" id="FungiDB:PPTG_20000"/>
<gene>
    <name evidence="3" type="ORF">L914_08334</name>
</gene>
<feature type="region of interest" description="Disordered" evidence="1">
    <location>
        <begin position="356"/>
        <end position="397"/>
    </location>
</feature>
<evidence type="ECO:0000313" key="3">
    <source>
        <dbReference type="EMBL" id="ETM46840.1"/>
    </source>
</evidence>
<name>W2NE88_PHYNI</name>
<feature type="compositionally biased region" description="Polar residues" evidence="1">
    <location>
        <begin position="237"/>
        <end position="249"/>
    </location>
</feature>
<feature type="region of interest" description="Disordered" evidence="1">
    <location>
        <begin position="224"/>
        <end position="249"/>
    </location>
</feature>
<proteinExistence type="predicted"/>
<keyword evidence="2" id="KW-0812">Transmembrane</keyword>
<accession>W2NE88</accession>
<sequence length="508" mass="56566">MALVSACRATTLFMSWAISEEAQTSVVTPSVRTDINTNNPWDIPEAYMAEFPKFMEDRTTAEEWRQTFTLNIGEAQGKPSPGWLGLHSGQEGEHLEVALRFENSKATPKVQARASLRDSHTKSNVEMAAQIADRSNAAMSFNSGESAPELSKLEATRLALAQEQKKRIDAAVARVTGKKEGGKRKGLSSPDTGHRSKKSKTVVDVASDQVDKKNSIARRMVDRFSAMPEPEREQDIDQQNKPTTRSVSTQQFVARSTMVASPPDNALRETAEKVVTTTATTVEKVVEKKENVDEDATPAEEQEEEVEKDQWDGPTTNYHVKQLGLDDKVDIYAPVAQQQHDVQRVRERAKYMPSISGESINTIKTSSDSEADSDFAPKERLSQESEESDAVSLPEVDASETQALAEEAEEFDKQTAIQTAETHRTWTKRVFVYTPLFIVAIIVLVFALLFAIDWSQETFQFCEIDAKSAEGSEEIFSCASFVQTQSLIKSTLRQTAEKVQETVQSYFE</sequence>
<evidence type="ECO:0000256" key="1">
    <source>
        <dbReference type="SAM" id="MobiDB-lite"/>
    </source>
</evidence>
<protein>
    <submittedName>
        <fullName evidence="3">Uncharacterized protein</fullName>
    </submittedName>
</protein>
<dbReference type="AlphaFoldDB" id="W2NE88"/>
<dbReference type="EMBL" id="KI692779">
    <property type="protein sequence ID" value="ETM46840.1"/>
    <property type="molecule type" value="Genomic_DNA"/>
</dbReference>
<dbReference type="VEuPathDB" id="FungiDB:PPTG_16121"/>
<keyword evidence="2" id="KW-1133">Transmembrane helix</keyword>
<keyword evidence="2" id="KW-0472">Membrane</keyword>
<feature type="transmembrane region" description="Helical" evidence="2">
    <location>
        <begin position="430"/>
        <end position="452"/>
    </location>
</feature>
<dbReference type="Proteomes" id="UP000054532">
    <property type="component" value="Unassembled WGS sequence"/>
</dbReference>
<reference evidence="3" key="1">
    <citation type="submission" date="2013-11" db="EMBL/GenBank/DDBJ databases">
        <title>The Genome Sequence of Phytophthora parasitica IAC_01/95.</title>
        <authorList>
            <consortium name="The Broad Institute Genomics Platform"/>
            <person name="Russ C."/>
            <person name="Tyler B."/>
            <person name="Panabieres F."/>
            <person name="Shan W."/>
            <person name="Tripathy S."/>
            <person name="Grunwald N."/>
            <person name="Machado M."/>
            <person name="Johnson C.S."/>
            <person name="Arredondo F."/>
            <person name="Hong C."/>
            <person name="Coffey M."/>
            <person name="Young S.K."/>
            <person name="Zeng Q."/>
            <person name="Gargeya S."/>
            <person name="Fitzgerald M."/>
            <person name="Abouelleil A."/>
            <person name="Alvarado L."/>
            <person name="Chapman S.B."/>
            <person name="Gainer-Dewar J."/>
            <person name="Goldberg J."/>
            <person name="Griggs A."/>
            <person name="Gujja S."/>
            <person name="Hansen M."/>
            <person name="Howarth C."/>
            <person name="Imamovic A."/>
            <person name="Ireland A."/>
            <person name="Larimer J."/>
            <person name="McCowan C."/>
            <person name="Murphy C."/>
            <person name="Pearson M."/>
            <person name="Poon T.W."/>
            <person name="Priest M."/>
            <person name="Roberts A."/>
            <person name="Saif S."/>
            <person name="Shea T."/>
            <person name="Sykes S."/>
            <person name="Wortman J."/>
            <person name="Nusbaum C."/>
            <person name="Birren B."/>
        </authorList>
    </citation>
    <scope>NUCLEOTIDE SEQUENCE [LARGE SCALE GENOMIC DNA]</scope>
    <source>
        <strain evidence="3">IAC_01/95</strain>
    </source>
</reference>
<feature type="region of interest" description="Disordered" evidence="1">
    <location>
        <begin position="287"/>
        <end position="315"/>
    </location>
</feature>
<feature type="compositionally biased region" description="Polar residues" evidence="1">
    <location>
        <begin position="356"/>
        <end position="368"/>
    </location>
</feature>
<feature type="compositionally biased region" description="Acidic residues" evidence="1">
    <location>
        <begin position="292"/>
        <end position="307"/>
    </location>
</feature>
<evidence type="ECO:0000256" key="2">
    <source>
        <dbReference type="SAM" id="Phobius"/>
    </source>
</evidence>
<feature type="region of interest" description="Disordered" evidence="1">
    <location>
        <begin position="175"/>
        <end position="209"/>
    </location>
</feature>